<evidence type="ECO:0000313" key="7">
    <source>
        <dbReference type="Proteomes" id="UP000230750"/>
    </source>
</evidence>
<dbReference type="AlphaFoldDB" id="A0A2G8L3Z6"/>
<dbReference type="InterPro" id="IPR023335">
    <property type="entry name" value="ATP12_ortho_dom_sf"/>
</dbReference>
<sequence>MRIDDPRKFYKNVSISKADGLFEINLDKNKLKTPLGTLFRVPTEPLAVAVATEWDSQKEMIKKHSMHLTSLCNTAIDNPTERSKETVIQSVLQFLETDTLCFRLDEPPELVELQTNHWDPVIQWFNDRYSADIKPTTAIISPTIAEETLENLKGHLRSHNEWSLVGIESAVHSLKSLILAFALIDRRVDPETALKLSWLELEFQVAKWGRVEWSHDVEFADLKARVSAAGLFIHMVLESTQTIQKMTS</sequence>
<keyword evidence="5" id="KW-0143">Chaperone</keyword>
<dbReference type="GO" id="GO:0033615">
    <property type="term" value="P:mitochondrial proton-transporting ATP synthase complex assembly"/>
    <property type="evidence" value="ECO:0007669"/>
    <property type="project" value="TreeGrafter"/>
</dbReference>
<evidence type="ECO:0000256" key="4">
    <source>
        <dbReference type="ARBA" id="ARBA00023128"/>
    </source>
</evidence>
<dbReference type="OrthoDB" id="5673at2759"/>
<dbReference type="InterPro" id="IPR011419">
    <property type="entry name" value="ATP12_ATP_synth-F1-assembly"/>
</dbReference>
<dbReference type="STRING" id="307972.A0A2G8L3Z6"/>
<evidence type="ECO:0000256" key="5">
    <source>
        <dbReference type="ARBA" id="ARBA00023186"/>
    </source>
</evidence>
<evidence type="ECO:0000313" key="6">
    <source>
        <dbReference type="EMBL" id="PIK54925.1"/>
    </source>
</evidence>
<dbReference type="Gene3D" id="1.10.3580.10">
    <property type="entry name" value="ATP12 ATPase"/>
    <property type="match status" value="1"/>
</dbReference>
<dbReference type="EMBL" id="MRZV01000229">
    <property type="protein sequence ID" value="PIK54925.1"/>
    <property type="molecule type" value="Genomic_DNA"/>
</dbReference>
<evidence type="ECO:0000256" key="3">
    <source>
        <dbReference type="ARBA" id="ARBA00022946"/>
    </source>
</evidence>
<dbReference type="InterPro" id="IPR042272">
    <property type="entry name" value="ATP12_ATP_synth-F1-assembly_N"/>
</dbReference>
<gene>
    <name evidence="6" type="ORF">BSL78_08134</name>
</gene>
<name>A0A2G8L3Z6_STIJA</name>
<proteinExistence type="inferred from homology"/>
<keyword evidence="7" id="KW-1185">Reference proteome</keyword>
<evidence type="ECO:0000256" key="2">
    <source>
        <dbReference type="ARBA" id="ARBA00008231"/>
    </source>
</evidence>
<dbReference type="Pfam" id="PF07542">
    <property type="entry name" value="ATP12"/>
    <property type="match status" value="1"/>
</dbReference>
<keyword evidence="3" id="KW-0809">Transit peptide</keyword>
<dbReference type="Gene3D" id="3.30.2180.10">
    <property type="entry name" value="ATP12-like"/>
    <property type="match status" value="1"/>
</dbReference>
<protein>
    <submittedName>
        <fullName evidence="6">Putative ATP synthase mitochondrial F1 complex assembly factor 2-like</fullName>
    </submittedName>
</protein>
<keyword evidence="4" id="KW-0496">Mitochondrion</keyword>
<dbReference type="Proteomes" id="UP000230750">
    <property type="component" value="Unassembled WGS sequence"/>
</dbReference>
<dbReference type="SUPFAM" id="SSF160909">
    <property type="entry name" value="ATP12-like"/>
    <property type="match status" value="1"/>
</dbReference>
<dbReference type="GO" id="GO:0005739">
    <property type="term" value="C:mitochondrion"/>
    <property type="evidence" value="ECO:0007669"/>
    <property type="project" value="UniProtKB-SubCell"/>
</dbReference>
<dbReference type="PANTHER" id="PTHR21013">
    <property type="entry name" value="ATP SYNTHASE MITOCHONDRIAL F1 COMPLEX ASSEMBLY FACTOR 2/ATP12 PROTEIN, MITOCHONDRIAL PRECURSOR"/>
    <property type="match status" value="1"/>
</dbReference>
<comment type="subcellular location">
    <subcellularLocation>
        <location evidence="1">Mitochondrion</location>
    </subcellularLocation>
</comment>
<accession>A0A2G8L3Z6</accession>
<dbReference type="PANTHER" id="PTHR21013:SF10">
    <property type="entry name" value="ATP SYNTHASE MITOCHONDRIAL F1 COMPLEX ASSEMBLY FACTOR 2"/>
    <property type="match status" value="1"/>
</dbReference>
<evidence type="ECO:0000256" key="1">
    <source>
        <dbReference type="ARBA" id="ARBA00004173"/>
    </source>
</evidence>
<comment type="caution">
    <text evidence="6">The sequence shown here is derived from an EMBL/GenBank/DDBJ whole genome shotgun (WGS) entry which is preliminary data.</text>
</comment>
<organism evidence="6 7">
    <name type="scientific">Stichopus japonicus</name>
    <name type="common">Sea cucumber</name>
    <dbReference type="NCBI Taxonomy" id="307972"/>
    <lineage>
        <taxon>Eukaryota</taxon>
        <taxon>Metazoa</taxon>
        <taxon>Echinodermata</taxon>
        <taxon>Eleutherozoa</taxon>
        <taxon>Echinozoa</taxon>
        <taxon>Holothuroidea</taxon>
        <taxon>Aspidochirotacea</taxon>
        <taxon>Aspidochirotida</taxon>
        <taxon>Stichopodidae</taxon>
        <taxon>Apostichopus</taxon>
    </lineage>
</organism>
<reference evidence="6 7" key="1">
    <citation type="journal article" date="2017" name="PLoS Biol.">
        <title>The sea cucumber genome provides insights into morphological evolution and visceral regeneration.</title>
        <authorList>
            <person name="Zhang X."/>
            <person name="Sun L."/>
            <person name="Yuan J."/>
            <person name="Sun Y."/>
            <person name="Gao Y."/>
            <person name="Zhang L."/>
            <person name="Li S."/>
            <person name="Dai H."/>
            <person name="Hamel J.F."/>
            <person name="Liu C."/>
            <person name="Yu Y."/>
            <person name="Liu S."/>
            <person name="Lin W."/>
            <person name="Guo K."/>
            <person name="Jin S."/>
            <person name="Xu P."/>
            <person name="Storey K.B."/>
            <person name="Huan P."/>
            <person name="Zhang T."/>
            <person name="Zhou Y."/>
            <person name="Zhang J."/>
            <person name="Lin C."/>
            <person name="Li X."/>
            <person name="Xing L."/>
            <person name="Huo D."/>
            <person name="Sun M."/>
            <person name="Wang L."/>
            <person name="Mercier A."/>
            <person name="Li F."/>
            <person name="Yang H."/>
            <person name="Xiang J."/>
        </authorList>
    </citation>
    <scope>NUCLEOTIDE SEQUENCE [LARGE SCALE GENOMIC DNA]</scope>
    <source>
        <strain evidence="6">Shaxun</strain>
        <tissue evidence="6">Muscle</tissue>
    </source>
</reference>
<comment type="similarity">
    <text evidence="2">Belongs to the ATP12 family.</text>
</comment>